<dbReference type="PANTHER" id="PTHR21666">
    <property type="entry name" value="PEPTIDASE-RELATED"/>
    <property type="match status" value="1"/>
</dbReference>
<dbReference type="Pfam" id="PF01551">
    <property type="entry name" value="Peptidase_M23"/>
    <property type="match status" value="1"/>
</dbReference>
<gene>
    <name evidence="8" type="ORF">ACFPK0_09535</name>
</gene>
<accession>A0ABW0JVV3</accession>
<proteinExistence type="predicted"/>
<evidence type="ECO:0000256" key="1">
    <source>
        <dbReference type="ARBA" id="ARBA00001947"/>
    </source>
</evidence>
<protein>
    <submittedName>
        <fullName evidence="8">M23 family metallopeptidase</fullName>
        <ecNumber evidence="8">3.4.24.-</ecNumber>
    </submittedName>
</protein>
<dbReference type="InterPro" id="IPR011055">
    <property type="entry name" value="Dup_hybrid_motif"/>
</dbReference>
<name>A0ABW0JVV3_9GAMM</name>
<dbReference type="InterPro" id="IPR050570">
    <property type="entry name" value="Cell_wall_metabolism_enzyme"/>
</dbReference>
<keyword evidence="2" id="KW-0645">Protease</keyword>
<keyword evidence="5" id="KW-0862">Zinc</keyword>
<reference evidence="9" key="1">
    <citation type="journal article" date="2019" name="Int. J. Syst. Evol. Microbiol.">
        <title>The Global Catalogue of Microorganisms (GCM) 10K type strain sequencing project: providing services to taxonomists for standard genome sequencing and annotation.</title>
        <authorList>
            <consortium name="The Broad Institute Genomics Platform"/>
            <consortium name="The Broad Institute Genome Sequencing Center for Infectious Disease"/>
            <person name="Wu L."/>
            <person name="Ma J."/>
        </authorList>
    </citation>
    <scope>NUCLEOTIDE SEQUENCE [LARGE SCALE GENOMIC DNA]</scope>
    <source>
        <strain evidence="9">KACC 12822</strain>
    </source>
</reference>
<evidence type="ECO:0000259" key="7">
    <source>
        <dbReference type="Pfam" id="PF01551"/>
    </source>
</evidence>
<comment type="cofactor">
    <cofactor evidence="1">
        <name>Zn(2+)</name>
        <dbReference type="ChEBI" id="CHEBI:29105"/>
    </cofactor>
</comment>
<evidence type="ECO:0000256" key="2">
    <source>
        <dbReference type="ARBA" id="ARBA00022670"/>
    </source>
</evidence>
<dbReference type="InterPro" id="IPR016047">
    <property type="entry name" value="M23ase_b-sheet_dom"/>
</dbReference>
<comment type="caution">
    <text evidence="8">The sequence shown here is derived from an EMBL/GenBank/DDBJ whole genome shotgun (WGS) entry which is preliminary data.</text>
</comment>
<keyword evidence="9" id="KW-1185">Reference proteome</keyword>
<dbReference type="EMBL" id="JBHSMM010000001">
    <property type="protein sequence ID" value="MFC5440252.1"/>
    <property type="molecule type" value="Genomic_DNA"/>
</dbReference>
<dbReference type="CDD" id="cd12797">
    <property type="entry name" value="M23_peptidase"/>
    <property type="match status" value="1"/>
</dbReference>
<keyword evidence="3" id="KW-0479">Metal-binding</keyword>
<evidence type="ECO:0000313" key="9">
    <source>
        <dbReference type="Proteomes" id="UP001596018"/>
    </source>
</evidence>
<dbReference type="RefSeq" id="WP_377340097.1">
    <property type="nucleotide sequence ID" value="NZ_JALBWS010000012.1"/>
</dbReference>
<organism evidence="8 9">
    <name type="scientific">Rhodanobacter ginsenosidimutans</name>
    <dbReference type="NCBI Taxonomy" id="490571"/>
    <lineage>
        <taxon>Bacteria</taxon>
        <taxon>Pseudomonadati</taxon>
        <taxon>Pseudomonadota</taxon>
        <taxon>Gammaproteobacteria</taxon>
        <taxon>Lysobacterales</taxon>
        <taxon>Rhodanobacteraceae</taxon>
        <taxon>Rhodanobacter</taxon>
    </lineage>
</organism>
<evidence type="ECO:0000256" key="5">
    <source>
        <dbReference type="ARBA" id="ARBA00022833"/>
    </source>
</evidence>
<evidence type="ECO:0000256" key="4">
    <source>
        <dbReference type="ARBA" id="ARBA00022801"/>
    </source>
</evidence>
<dbReference type="PANTHER" id="PTHR21666:SF288">
    <property type="entry name" value="CELL DIVISION PROTEIN YTFB"/>
    <property type="match status" value="1"/>
</dbReference>
<evidence type="ECO:0000256" key="6">
    <source>
        <dbReference type="ARBA" id="ARBA00023049"/>
    </source>
</evidence>
<dbReference type="EC" id="3.4.24.-" evidence="8"/>
<feature type="domain" description="M23ase beta-sheet core" evidence="7">
    <location>
        <begin position="128"/>
        <end position="220"/>
    </location>
</feature>
<dbReference type="Gene3D" id="2.70.70.10">
    <property type="entry name" value="Glucose Permease (Domain IIA)"/>
    <property type="match status" value="1"/>
</dbReference>
<keyword evidence="6" id="KW-0482">Metalloprotease</keyword>
<evidence type="ECO:0000313" key="8">
    <source>
        <dbReference type="EMBL" id="MFC5440252.1"/>
    </source>
</evidence>
<evidence type="ECO:0000256" key="3">
    <source>
        <dbReference type="ARBA" id="ARBA00022723"/>
    </source>
</evidence>
<dbReference type="SUPFAM" id="SSF51261">
    <property type="entry name" value="Duplicated hybrid motif"/>
    <property type="match status" value="1"/>
</dbReference>
<dbReference type="GO" id="GO:0016787">
    <property type="term" value="F:hydrolase activity"/>
    <property type="evidence" value="ECO:0007669"/>
    <property type="project" value="UniProtKB-KW"/>
</dbReference>
<sequence>MKVLIGFVLGAVCAVVAMLSLGGRKAIPFVVQDSPPQAISAAAAMDAPLPPEVATVQPQVAAPPAITATTATVHDEAAPAASASVIEAAPDTSGLLASAISGLLMPVVGIKTGDLVDTYTQARQVRGVHDAIDIMAPRGTPVVAVNDGEVVKLFDSVRGGLAVYQFGPQQKVVYYYAHLDRYAPGLAEGQMLHRGDPIGFVGSTGNASAAAPHLHFEIGVLGPEKHWWQSRPINPYGRIIGP</sequence>
<dbReference type="Proteomes" id="UP001596018">
    <property type="component" value="Unassembled WGS sequence"/>
</dbReference>
<keyword evidence="4 8" id="KW-0378">Hydrolase</keyword>